<dbReference type="InterPro" id="IPR013335">
    <property type="entry name" value="Trp_repress_bac"/>
</dbReference>
<dbReference type="GO" id="GO:0003700">
    <property type="term" value="F:DNA-binding transcription factor activity"/>
    <property type="evidence" value="ECO:0007669"/>
    <property type="project" value="InterPro"/>
</dbReference>
<keyword evidence="4" id="KW-0678">Repressor</keyword>
<proteinExistence type="inferred from homology"/>
<keyword evidence="6" id="KW-0238">DNA-binding</keyword>
<evidence type="ECO:0000256" key="3">
    <source>
        <dbReference type="ARBA" id="ARBA00022490"/>
    </source>
</evidence>
<keyword evidence="5" id="KW-0805">Transcription regulation</keyword>
<dbReference type="GO" id="GO:0043565">
    <property type="term" value="F:sequence-specific DNA binding"/>
    <property type="evidence" value="ECO:0007669"/>
    <property type="project" value="InterPro"/>
</dbReference>
<gene>
    <name evidence="8" type="ORF">DYP60_07655</name>
</gene>
<protein>
    <submittedName>
        <fullName evidence="8">Transcriptional regulator</fullName>
    </submittedName>
</protein>
<sequence>MDTEYKDLIEVFSTTNNPEDMAKLFEEMLTPSERKAILLRWNLMKDLYQGLPQREIAASYGISLCKITRGSKILKQKDSYCRKILSDRYDDHLHI</sequence>
<dbReference type="RefSeq" id="WP_117330419.1">
    <property type="nucleotide sequence ID" value="NZ_QUWK01000007.1"/>
</dbReference>
<dbReference type="EMBL" id="QUWK01000007">
    <property type="protein sequence ID" value="RFU94724.1"/>
    <property type="molecule type" value="Genomic_DNA"/>
</dbReference>
<evidence type="ECO:0000256" key="4">
    <source>
        <dbReference type="ARBA" id="ARBA00022491"/>
    </source>
</evidence>
<dbReference type="OrthoDB" id="370734at2"/>
<dbReference type="InterPro" id="IPR038116">
    <property type="entry name" value="TrpR-like_sf"/>
</dbReference>
<keyword evidence="9" id="KW-1185">Reference proteome</keyword>
<evidence type="ECO:0000256" key="1">
    <source>
        <dbReference type="ARBA" id="ARBA00004496"/>
    </source>
</evidence>
<evidence type="ECO:0000313" key="9">
    <source>
        <dbReference type="Proteomes" id="UP000264002"/>
    </source>
</evidence>
<evidence type="ECO:0000256" key="5">
    <source>
        <dbReference type="ARBA" id="ARBA00023015"/>
    </source>
</evidence>
<organism evidence="8 9">
    <name type="scientific">Sphaerochaeta halotolerans</name>
    <dbReference type="NCBI Taxonomy" id="2293840"/>
    <lineage>
        <taxon>Bacteria</taxon>
        <taxon>Pseudomonadati</taxon>
        <taxon>Spirochaetota</taxon>
        <taxon>Spirochaetia</taxon>
        <taxon>Spirochaetales</taxon>
        <taxon>Sphaerochaetaceae</taxon>
        <taxon>Sphaerochaeta</taxon>
    </lineage>
</organism>
<comment type="caution">
    <text evidence="8">The sequence shown here is derived from an EMBL/GenBank/DDBJ whole genome shotgun (WGS) entry which is preliminary data.</text>
</comment>
<reference evidence="9" key="1">
    <citation type="submission" date="2018-08" db="EMBL/GenBank/DDBJ databases">
        <authorList>
            <person name="Grouzdev D.S."/>
            <person name="Krutkina M.S."/>
        </authorList>
    </citation>
    <scope>NUCLEOTIDE SEQUENCE [LARGE SCALE GENOMIC DNA]</scope>
    <source>
        <strain evidence="9">4-11</strain>
    </source>
</reference>
<dbReference type="InterPro" id="IPR000831">
    <property type="entry name" value="Trp_repress"/>
</dbReference>
<dbReference type="GO" id="GO:0005737">
    <property type="term" value="C:cytoplasm"/>
    <property type="evidence" value="ECO:0007669"/>
    <property type="project" value="UniProtKB-SubCell"/>
</dbReference>
<evidence type="ECO:0000313" key="8">
    <source>
        <dbReference type="EMBL" id="RFU94724.1"/>
    </source>
</evidence>
<dbReference type="AlphaFoldDB" id="A0A372MG56"/>
<reference evidence="8 9" key="2">
    <citation type="submission" date="2018-09" db="EMBL/GenBank/DDBJ databases">
        <title>Genome of Sphaerochaeta halotolerans strain 4-11.</title>
        <authorList>
            <person name="Nazina T.N."/>
            <person name="Sokolova D.S."/>
        </authorList>
    </citation>
    <scope>NUCLEOTIDE SEQUENCE [LARGE SCALE GENOMIC DNA]</scope>
    <source>
        <strain evidence="8 9">4-11</strain>
    </source>
</reference>
<dbReference type="Proteomes" id="UP000264002">
    <property type="component" value="Unassembled WGS sequence"/>
</dbReference>
<name>A0A372MG56_9SPIR</name>
<dbReference type="SUPFAM" id="SSF48295">
    <property type="entry name" value="TrpR-like"/>
    <property type="match status" value="1"/>
</dbReference>
<comment type="subcellular location">
    <subcellularLocation>
        <location evidence="1">Cytoplasm</location>
    </subcellularLocation>
</comment>
<dbReference type="PANTHER" id="PTHR38025:SF1">
    <property type="entry name" value="TRP OPERON REPRESSOR"/>
    <property type="match status" value="1"/>
</dbReference>
<dbReference type="PANTHER" id="PTHR38025">
    <property type="entry name" value="TRP OPERON REPRESSOR"/>
    <property type="match status" value="1"/>
</dbReference>
<dbReference type="InterPro" id="IPR010921">
    <property type="entry name" value="Trp_repressor/repl_initiator"/>
</dbReference>
<dbReference type="Gene3D" id="1.10.1270.10">
    <property type="entry name" value="TrpR-like"/>
    <property type="match status" value="1"/>
</dbReference>
<comment type="similarity">
    <text evidence="2">Belongs to the TrpR family.</text>
</comment>
<keyword evidence="7" id="KW-0804">Transcription</keyword>
<evidence type="ECO:0000256" key="7">
    <source>
        <dbReference type="ARBA" id="ARBA00023163"/>
    </source>
</evidence>
<dbReference type="Pfam" id="PF01371">
    <property type="entry name" value="Trp_repressor"/>
    <property type="match status" value="1"/>
</dbReference>
<evidence type="ECO:0000256" key="6">
    <source>
        <dbReference type="ARBA" id="ARBA00023125"/>
    </source>
</evidence>
<accession>A0A372MG56</accession>
<keyword evidence="3" id="KW-0963">Cytoplasm</keyword>
<evidence type="ECO:0000256" key="2">
    <source>
        <dbReference type="ARBA" id="ARBA00007027"/>
    </source>
</evidence>